<reference evidence="2" key="1">
    <citation type="journal article" date="2005" name="Nature">
        <title>The map-based sequence of the rice genome.</title>
        <authorList>
            <consortium name="International rice genome sequencing project (IRGSP)"/>
            <person name="Matsumoto T."/>
            <person name="Wu J."/>
            <person name="Kanamori H."/>
            <person name="Katayose Y."/>
            <person name="Fujisawa M."/>
            <person name="Namiki N."/>
            <person name="Mizuno H."/>
            <person name="Yamamoto K."/>
            <person name="Antonio B.A."/>
            <person name="Baba T."/>
            <person name="Sakata K."/>
            <person name="Nagamura Y."/>
            <person name="Aoki H."/>
            <person name="Arikawa K."/>
            <person name="Arita K."/>
            <person name="Bito T."/>
            <person name="Chiden Y."/>
            <person name="Fujitsuka N."/>
            <person name="Fukunaka R."/>
            <person name="Hamada M."/>
            <person name="Harada C."/>
            <person name="Hayashi A."/>
            <person name="Hijishita S."/>
            <person name="Honda M."/>
            <person name="Hosokawa S."/>
            <person name="Ichikawa Y."/>
            <person name="Idonuma A."/>
            <person name="Iijima M."/>
            <person name="Ikeda M."/>
            <person name="Ikeno M."/>
            <person name="Ito K."/>
            <person name="Ito S."/>
            <person name="Ito T."/>
            <person name="Ito Y."/>
            <person name="Ito Y."/>
            <person name="Iwabuchi A."/>
            <person name="Kamiya K."/>
            <person name="Karasawa W."/>
            <person name="Kurita K."/>
            <person name="Katagiri S."/>
            <person name="Kikuta A."/>
            <person name="Kobayashi H."/>
            <person name="Kobayashi N."/>
            <person name="Machita K."/>
            <person name="Maehara T."/>
            <person name="Masukawa M."/>
            <person name="Mizubayashi T."/>
            <person name="Mukai Y."/>
            <person name="Nagasaki H."/>
            <person name="Nagata Y."/>
            <person name="Naito S."/>
            <person name="Nakashima M."/>
            <person name="Nakama Y."/>
            <person name="Nakamichi Y."/>
            <person name="Nakamura M."/>
            <person name="Meguro A."/>
            <person name="Negishi M."/>
            <person name="Ohta I."/>
            <person name="Ohta T."/>
            <person name="Okamoto M."/>
            <person name="Ono N."/>
            <person name="Saji S."/>
            <person name="Sakaguchi M."/>
            <person name="Sakai K."/>
            <person name="Shibata M."/>
            <person name="Shimokawa T."/>
            <person name="Song J."/>
            <person name="Takazaki Y."/>
            <person name="Terasawa K."/>
            <person name="Tsugane M."/>
            <person name="Tsuji K."/>
            <person name="Ueda S."/>
            <person name="Waki K."/>
            <person name="Yamagata H."/>
            <person name="Yamamoto M."/>
            <person name="Yamamoto S."/>
            <person name="Yamane H."/>
            <person name="Yoshiki S."/>
            <person name="Yoshihara R."/>
            <person name="Yukawa K."/>
            <person name="Zhong H."/>
            <person name="Yano M."/>
            <person name="Yuan Q."/>
            <person name="Ouyang S."/>
            <person name="Liu J."/>
            <person name="Jones K.M."/>
            <person name="Gansberger K."/>
            <person name="Moffat K."/>
            <person name="Hill J."/>
            <person name="Bera J."/>
            <person name="Fadrosh D."/>
            <person name="Jin S."/>
            <person name="Johri S."/>
            <person name="Kim M."/>
            <person name="Overton L."/>
            <person name="Reardon M."/>
            <person name="Tsitrin T."/>
            <person name="Vuong H."/>
            <person name="Weaver B."/>
            <person name="Ciecko A."/>
            <person name="Tallon L."/>
            <person name="Jackson J."/>
            <person name="Pai G."/>
            <person name="Aken S.V."/>
            <person name="Utterback T."/>
            <person name="Reidmuller S."/>
            <person name="Feldblyum T."/>
            <person name="Hsiao J."/>
            <person name="Zismann V."/>
            <person name="Iobst S."/>
            <person name="de Vazeille A.R."/>
            <person name="Buell C.R."/>
            <person name="Ying K."/>
            <person name="Li Y."/>
            <person name="Lu T."/>
            <person name="Huang Y."/>
            <person name="Zhao Q."/>
            <person name="Feng Q."/>
            <person name="Zhang L."/>
            <person name="Zhu J."/>
            <person name="Weng Q."/>
            <person name="Mu J."/>
            <person name="Lu Y."/>
            <person name="Fan D."/>
            <person name="Liu Y."/>
            <person name="Guan J."/>
            <person name="Zhang Y."/>
            <person name="Yu S."/>
            <person name="Liu X."/>
            <person name="Zhang Y."/>
            <person name="Hong G."/>
            <person name="Han B."/>
            <person name="Choisne N."/>
            <person name="Demange N."/>
            <person name="Orjeda G."/>
            <person name="Samain S."/>
            <person name="Cattolico L."/>
            <person name="Pelletier E."/>
            <person name="Couloux A."/>
            <person name="Segurens B."/>
            <person name="Wincker P."/>
            <person name="D'Hont A."/>
            <person name="Scarpelli C."/>
            <person name="Weissenbach J."/>
            <person name="Salanoubat M."/>
            <person name="Quetier F."/>
            <person name="Yu Y."/>
            <person name="Kim H.R."/>
            <person name="Rambo T."/>
            <person name="Currie J."/>
            <person name="Collura K."/>
            <person name="Luo M."/>
            <person name="Yang T."/>
            <person name="Ammiraju J.S.S."/>
            <person name="Engler F."/>
            <person name="Soderlund C."/>
            <person name="Wing R.A."/>
            <person name="Palmer L.E."/>
            <person name="de la Bastide M."/>
            <person name="Spiegel L."/>
            <person name="Nascimento L."/>
            <person name="Zutavern T."/>
            <person name="O'Shaughnessy A."/>
            <person name="Dike S."/>
            <person name="Dedhia N."/>
            <person name="Preston R."/>
            <person name="Balija V."/>
            <person name="McCombie W.R."/>
            <person name="Chow T."/>
            <person name="Chen H."/>
            <person name="Chung M."/>
            <person name="Chen C."/>
            <person name="Shaw J."/>
            <person name="Wu H."/>
            <person name="Hsiao K."/>
            <person name="Chao Y."/>
            <person name="Chu M."/>
            <person name="Cheng C."/>
            <person name="Hour A."/>
            <person name="Lee P."/>
            <person name="Lin S."/>
            <person name="Lin Y."/>
            <person name="Liou J."/>
            <person name="Liu S."/>
            <person name="Hsing Y."/>
            <person name="Raghuvanshi S."/>
            <person name="Mohanty A."/>
            <person name="Bharti A.K."/>
            <person name="Gaur A."/>
            <person name="Gupta V."/>
            <person name="Kumar D."/>
            <person name="Ravi V."/>
            <person name="Vij S."/>
            <person name="Kapur A."/>
            <person name="Khurana P."/>
            <person name="Khurana P."/>
            <person name="Khurana J.P."/>
            <person name="Tyagi A.K."/>
            <person name="Gaikwad K."/>
            <person name="Singh A."/>
            <person name="Dalal V."/>
            <person name="Srivastava S."/>
            <person name="Dixit A."/>
            <person name="Pal A.K."/>
            <person name="Ghazi I.A."/>
            <person name="Yadav M."/>
            <person name="Pandit A."/>
            <person name="Bhargava A."/>
            <person name="Sureshbabu K."/>
            <person name="Batra K."/>
            <person name="Sharma T.R."/>
            <person name="Mohapatra T."/>
            <person name="Singh N.K."/>
            <person name="Messing J."/>
            <person name="Nelson A.B."/>
            <person name="Fuks G."/>
            <person name="Kavchok S."/>
            <person name="Keizer G."/>
            <person name="Linton E."/>
            <person name="Llaca V."/>
            <person name="Song R."/>
            <person name="Tanyolac B."/>
            <person name="Young S."/>
            <person name="Ho-Il K."/>
            <person name="Hahn J.H."/>
            <person name="Sangsakoo G."/>
            <person name="Vanavichit A."/>
            <person name="de Mattos Luiz.A.T."/>
            <person name="Zimmer P.D."/>
            <person name="Malone G."/>
            <person name="Dellagostin O."/>
            <person name="de Oliveira A.C."/>
            <person name="Bevan M."/>
            <person name="Bancroft I."/>
            <person name="Minx P."/>
            <person name="Cordum H."/>
            <person name="Wilson R."/>
            <person name="Cheng Z."/>
            <person name="Jin W."/>
            <person name="Jiang J."/>
            <person name="Leong S.A."/>
            <person name="Iwama H."/>
            <person name="Gojobori T."/>
            <person name="Itoh T."/>
            <person name="Niimura Y."/>
            <person name="Fujii Y."/>
            <person name="Habara T."/>
            <person name="Sakai H."/>
            <person name="Sato Y."/>
            <person name="Wilson G."/>
            <person name="Kumar K."/>
            <person name="McCouch S."/>
            <person name="Juretic N."/>
            <person name="Hoen D."/>
            <person name="Wright S."/>
            <person name="Bruskiewich R."/>
            <person name="Bureau T."/>
            <person name="Miyao A."/>
            <person name="Hirochika H."/>
            <person name="Nishikawa T."/>
            <person name="Kadowaki K."/>
            <person name="Sugiura M."/>
            <person name="Burr B."/>
            <person name="Sasaki T."/>
        </authorList>
    </citation>
    <scope>NUCLEOTIDE SEQUENCE [LARGE SCALE GENOMIC DNA]</scope>
    <source>
        <strain evidence="2">cv. Nipponbare</strain>
    </source>
</reference>
<dbReference type="EMBL" id="AP003686">
    <property type="protein sequence ID" value="BAD53695.1"/>
    <property type="molecule type" value="Genomic_DNA"/>
</dbReference>
<accession>Q5Z959</accession>
<proteinExistence type="predicted"/>
<name>Q5Z959_ORYSJ</name>
<dbReference type="Proteomes" id="UP000000763">
    <property type="component" value="Chromosome 6"/>
</dbReference>
<reference evidence="2" key="2">
    <citation type="journal article" date="2008" name="Nucleic Acids Res.">
        <title>The rice annotation project database (RAP-DB): 2008 update.</title>
        <authorList>
            <consortium name="The rice annotation project (RAP)"/>
        </authorList>
    </citation>
    <scope>GENOME REANNOTATION</scope>
    <source>
        <strain evidence="2">cv. Nipponbare</strain>
    </source>
</reference>
<dbReference type="AlphaFoldDB" id="Q5Z959"/>
<evidence type="ECO:0000313" key="2">
    <source>
        <dbReference type="Proteomes" id="UP000000763"/>
    </source>
</evidence>
<gene>
    <name evidence="1" type="primary">P0659D09.9</name>
</gene>
<evidence type="ECO:0000313" key="1">
    <source>
        <dbReference type="EMBL" id="BAD53695.1"/>
    </source>
</evidence>
<organism evidence="1 2">
    <name type="scientific">Oryza sativa subsp. japonica</name>
    <name type="common">Rice</name>
    <dbReference type="NCBI Taxonomy" id="39947"/>
    <lineage>
        <taxon>Eukaryota</taxon>
        <taxon>Viridiplantae</taxon>
        <taxon>Streptophyta</taxon>
        <taxon>Embryophyta</taxon>
        <taxon>Tracheophyta</taxon>
        <taxon>Spermatophyta</taxon>
        <taxon>Magnoliopsida</taxon>
        <taxon>Liliopsida</taxon>
        <taxon>Poales</taxon>
        <taxon>Poaceae</taxon>
        <taxon>BOP clade</taxon>
        <taxon>Oryzoideae</taxon>
        <taxon>Oryzeae</taxon>
        <taxon>Oryzinae</taxon>
        <taxon>Oryza</taxon>
        <taxon>Oryza sativa</taxon>
    </lineage>
</organism>
<protein>
    <submittedName>
        <fullName evidence="1">Uncharacterized protein</fullName>
    </submittedName>
</protein>
<sequence>MAQYHCRGSCPRRPRRERAIRVRGHNGLELEQYLTPPASITTTNCLRLIDCGKNHHSNSSLREATRAERPAAMHGTLFRQKDKYVVSACVEALSANGPSLFFIAVGRAKACPAAVQITQFV</sequence>